<sequence>PRRSSGGHLGGAGALLASRLIQDIGRTFVQRGRRRQRHWWVQGRRRSMHLTRCARRQRGSCRVHLSGPSSFQIEDRRCDSVHIHLKHRSVAG</sequence>
<reference evidence="2" key="1">
    <citation type="submission" date="2022-10" db="EMBL/GenBank/DDBJ databases">
        <title>Genome assembly of Pristionchus species.</title>
        <authorList>
            <person name="Yoshida K."/>
            <person name="Sommer R.J."/>
        </authorList>
    </citation>
    <scope>NUCLEOTIDE SEQUENCE [LARGE SCALE GENOMIC DNA]</scope>
    <source>
        <strain evidence="2">RS5460</strain>
    </source>
</reference>
<dbReference type="Proteomes" id="UP001328107">
    <property type="component" value="Unassembled WGS sequence"/>
</dbReference>
<keyword evidence="2" id="KW-1185">Reference proteome</keyword>
<gene>
    <name evidence="1" type="ORF">PMAYCL1PPCAC_11750</name>
</gene>
<comment type="caution">
    <text evidence="1">The sequence shown here is derived from an EMBL/GenBank/DDBJ whole genome shotgun (WGS) entry which is preliminary data.</text>
</comment>
<name>A0AAN5CDS3_9BILA</name>
<dbReference type="AlphaFoldDB" id="A0AAN5CDS3"/>
<feature type="non-terminal residue" evidence="1">
    <location>
        <position position="1"/>
    </location>
</feature>
<proteinExistence type="predicted"/>
<evidence type="ECO:0000313" key="2">
    <source>
        <dbReference type="Proteomes" id="UP001328107"/>
    </source>
</evidence>
<dbReference type="EMBL" id="BTRK01000003">
    <property type="protein sequence ID" value="GMR41555.1"/>
    <property type="molecule type" value="Genomic_DNA"/>
</dbReference>
<accession>A0AAN5CDS3</accession>
<organism evidence="1 2">
    <name type="scientific">Pristionchus mayeri</name>
    <dbReference type="NCBI Taxonomy" id="1317129"/>
    <lineage>
        <taxon>Eukaryota</taxon>
        <taxon>Metazoa</taxon>
        <taxon>Ecdysozoa</taxon>
        <taxon>Nematoda</taxon>
        <taxon>Chromadorea</taxon>
        <taxon>Rhabditida</taxon>
        <taxon>Rhabditina</taxon>
        <taxon>Diplogasteromorpha</taxon>
        <taxon>Diplogasteroidea</taxon>
        <taxon>Neodiplogasteridae</taxon>
        <taxon>Pristionchus</taxon>
    </lineage>
</organism>
<feature type="non-terminal residue" evidence="1">
    <location>
        <position position="92"/>
    </location>
</feature>
<evidence type="ECO:0000313" key="1">
    <source>
        <dbReference type="EMBL" id="GMR41555.1"/>
    </source>
</evidence>
<protein>
    <submittedName>
        <fullName evidence="1">Uncharacterized protein</fullName>
    </submittedName>
</protein>